<keyword evidence="2" id="KW-1185">Reference proteome</keyword>
<organism evidence="1 2">
    <name type="scientific">Virgisporangium aliadipatigenens</name>
    <dbReference type="NCBI Taxonomy" id="741659"/>
    <lineage>
        <taxon>Bacteria</taxon>
        <taxon>Bacillati</taxon>
        <taxon>Actinomycetota</taxon>
        <taxon>Actinomycetes</taxon>
        <taxon>Micromonosporales</taxon>
        <taxon>Micromonosporaceae</taxon>
        <taxon>Virgisporangium</taxon>
    </lineage>
</organism>
<dbReference type="InterPro" id="IPR025850">
    <property type="entry name" value="SUKH-3"/>
</dbReference>
<dbReference type="RefSeq" id="WP_203900198.1">
    <property type="nucleotide sequence ID" value="NZ_BOPF01000012.1"/>
</dbReference>
<protein>
    <recommendedName>
        <fullName evidence="3">SUKH-3 immunity protein</fullName>
    </recommendedName>
</protein>
<dbReference type="AlphaFoldDB" id="A0A8J3YMY3"/>
<name>A0A8J3YMY3_9ACTN</name>
<comment type="caution">
    <text evidence="1">The sequence shown here is derived from an EMBL/GenBank/DDBJ whole genome shotgun (WGS) entry which is preliminary data.</text>
</comment>
<dbReference type="Proteomes" id="UP000619260">
    <property type="component" value="Unassembled WGS sequence"/>
</dbReference>
<dbReference type="EMBL" id="BOPF01000012">
    <property type="protein sequence ID" value="GIJ46673.1"/>
    <property type="molecule type" value="Genomic_DNA"/>
</dbReference>
<evidence type="ECO:0000313" key="2">
    <source>
        <dbReference type="Proteomes" id="UP000619260"/>
    </source>
</evidence>
<dbReference type="Pfam" id="PF14433">
    <property type="entry name" value="SUKH-3"/>
    <property type="match status" value="1"/>
</dbReference>
<accession>A0A8J3YMY3</accession>
<evidence type="ECO:0000313" key="1">
    <source>
        <dbReference type="EMBL" id="GIJ46673.1"/>
    </source>
</evidence>
<proteinExistence type="predicted"/>
<sequence>MNDPKTRRVLEAAGWHSGRTVDLAAWTAELVADGFPPVHTAARRFLGEYGGLAVHDSGPGVTSARDPFSLDPTRCLGEADRFREWSASAARDIAPIGDLDGGRYWLGIDERAEIYLVETWLASFGRMPRALDHLVLGYMPTDLP</sequence>
<evidence type="ECO:0008006" key="3">
    <source>
        <dbReference type="Google" id="ProtNLM"/>
    </source>
</evidence>
<reference evidence="1" key="1">
    <citation type="submission" date="2021-01" db="EMBL/GenBank/DDBJ databases">
        <title>Whole genome shotgun sequence of Virgisporangium aliadipatigenens NBRC 105644.</title>
        <authorList>
            <person name="Komaki H."/>
            <person name="Tamura T."/>
        </authorList>
    </citation>
    <scope>NUCLEOTIDE SEQUENCE</scope>
    <source>
        <strain evidence="1">NBRC 105644</strain>
    </source>
</reference>
<gene>
    <name evidence="1" type="ORF">Val02_35590</name>
</gene>